<dbReference type="InterPro" id="IPR036388">
    <property type="entry name" value="WH-like_DNA-bd_sf"/>
</dbReference>
<keyword evidence="4" id="KW-0804">Transcription</keyword>
<reference evidence="6" key="1">
    <citation type="submission" date="2014-12" db="EMBL/GenBank/DDBJ databases">
        <title>The draft genome of the Tatumella morbirosei type strain, LMG23360T isolated from pineapple rot.</title>
        <authorList>
            <person name="Smits T.H."/>
            <person name="Palmer M."/>
            <person name="Venter S.N."/>
            <person name="Duffy B."/>
            <person name="Steenkamp E.T."/>
            <person name="Chan W.Y."/>
            <person name="Coutinho T.A."/>
            <person name="Coetzee M.P."/>
            <person name="De Maayer P."/>
        </authorList>
    </citation>
    <scope>NUCLEOTIDE SEQUENCE [LARGE SCALE GENOMIC DNA]</scope>
    <source>
        <strain evidence="6">LMG 23360</strain>
    </source>
</reference>
<dbReference type="InterPro" id="IPR000847">
    <property type="entry name" value="LysR_HTH_N"/>
</dbReference>
<dbReference type="InterPro" id="IPR005119">
    <property type="entry name" value="LysR_subst-bd"/>
</dbReference>
<dbReference type="Gene3D" id="1.10.10.10">
    <property type="entry name" value="Winged helix-like DNA-binding domain superfamily/Winged helix DNA-binding domain"/>
    <property type="match status" value="1"/>
</dbReference>
<dbReference type="SUPFAM" id="SSF46785">
    <property type="entry name" value="Winged helix' DNA-binding domain"/>
    <property type="match status" value="1"/>
</dbReference>
<evidence type="ECO:0000256" key="3">
    <source>
        <dbReference type="ARBA" id="ARBA00023125"/>
    </source>
</evidence>
<dbReference type="STRING" id="642227.HA49_12445"/>
<keyword evidence="2" id="KW-0805">Transcription regulation</keyword>
<dbReference type="RefSeq" id="WP_038020664.1">
    <property type="nucleotide sequence ID" value="NZ_JPKR02000003.1"/>
</dbReference>
<dbReference type="SUPFAM" id="SSF53850">
    <property type="entry name" value="Periplasmic binding protein-like II"/>
    <property type="match status" value="1"/>
</dbReference>
<name>A0A095UEZ0_9GAMM</name>
<comment type="caution">
    <text evidence="6">The sequence shown here is derived from an EMBL/GenBank/DDBJ whole genome shotgun (WGS) entry which is preliminary data.</text>
</comment>
<evidence type="ECO:0000256" key="1">
    <source>
        <dbReference type="ARBA" id="ARBA00009437"/>
    </source>
</evidence>
<feature type="domain" description="HTH lysR-type" evidence="5">
    <location>
        <begin position="6"/>
        <end position="63"/>
    </location>
</feature>
<dbReference type="GO" id="GO:0003700">
    <property type="term" value="F:DNA-binding transcription factor activity"/>
    <property type="evidence" value="ECO:0007669"/>
    <property type="project" value="InterPro"/>
</dbReference>
<dbReference type="eggNOG" id="COG0583">
    <property type="taxonomic scope" value="Bacteria"/>
</dbReference>
<dbReference type="Pfam" id="PF00126">
    <property type="entry name" value="HTH_1"/>
    <property type="match status" value="1"/>
</dbReference>
<dbReference type="Pfam" id="PF03466">
    <property type="entry name" value="LysR_substrate"/>
    <property type="match status" value="1"/>
</dbReference>
<dbReference type="Gene3D" id="3.40.190.290">
    <property type="match status" value="1"/>
</dbReference>
<dbReference type="FunFam" id="1.10.10.10:FF:000001">
    <property type="entry name" value="LysR family transcriptional regulator"/>
    <property type="match status" value="1"/>
</dbReference>
<protein>
    <recommendedName>
        <fullName evidence="5">HTH lysR-type domain-containing protein</fullName>
    </recommendedName>
</protein>
<evidence type="ECO:0000313" key="6">
    <source>
        <dbReference type="EMBL" id="KGD73008.1"/>
    </source>
</evidence>
<dbReference type="EMBL" id="JPKR02000003">
    <property type="protein sequence ID" value="KGD73008.1"/>
    <property type="molecule type" value="Genomic_DNA"/>
</dbReference>
<keyword evidence="7" id="KW-1185">Reference proteome</keyword>
<sequence>MPASAPDWDDIRFFLNVARSQSLTKSSAQLHVSQSTVSRRIQSLEQRLQVSLFTRHQSGYYLTESGRELLQYAEQTEESILRLENHLTGTDRRPEGNVRLATTDLLASQLIIPALPEFKRQYPRIRLEIITGIAEVSMSRHDADLALRMVRPQQNTLKVRRAGEICWSVLGHQDYLHRSPSETQWQFVCWDSAWQHLPSARWVSEHFPQAESALVTTSLNHQLSAVNAGLGVAVLPDFVTRHYPQLQAAGDRQQIYRETLWMVSYGELLESARVRAVADFLLEVMASDPAQAITGKPGFPR</sequence>
<dbReference type="PROSITE" id="PS50931">
    <property type="entry name" value="HTH_LYSR"/>
    <property type="match status" value="1"/>
</dbReference>
<comment type="similarity">
    <text evidence="1">Belongs to the LysR transcriptional regulatory family.</text>
</comment>
<evidence type="ECO:0000256" key="4">
    <source>
        <dbReference type="ARBA" id="ARBA00023163"/>
    </source>
</evidence>
<dbReference type="GO" id="GO:0043565">
    <property type="term" value="F:sequence-specific DNA binding"/>
    <property type="evidence" value="ECO:0007669"/>
    <property type="project" value="TreeGrafter"/>
</dbReference>
<dbReference type="InterPro" id="IPR036390">
    <property type="entry name" value="WH_DNA-bd_sf"/>
</dbReference>
<proteinExistence type="inferred from homology"/>
<dbReference type="InterPro" id="IPR058163">
    <property type="entry name" value="LysR-type_TF_proteobact-type"/>
</dbReference>
<evidence type="ECO:0000313" key="7">
    <source>
        <dbReference type="Proteomes" id="UP000029577"/>
    </source>
</evidence>
<dbReference type="PRINTS" id="PR00039">
    <property type="entry name" value="HTHLYSR"/>
</dbReference>
<dbReference type="PANTHER" id="PTHR30537">
    <property type="entry name" value="HTH-TYPE TRANSCRIPTIONAL REGULATOR"/>
    <property type="match status" value="1"/>
</dbReference>
<gene>
    <name evidence="6" type="ORF">HA49_12445</name>
</gene>
<evidence type="ECO:0000259" key="5">
    <source>
        <dbReference type="PROSITE" id="PS50931"/>
    </source>
</evidence>
<dbReference type="OrthoDB" id="570111at2"/>
<organism evidence="6 7">
    <name type="scientific">Tatumella morbirosei</name>
    <dbReference type="NCBI Taxonomy" id="642227"/>
    <lineage>
        <taxon>Bacteria</taxon>
        <taxon>Pseudomonadati</taxon>
        <taxon>Pseudomonadota</taxon>
        <taxon>Gammaproteobacteria</taxon>
        <taxon>Enterobacterales</taxon>
        <taxon>Erwiniaceae</taxon>
        <taxon>Tatumella</taxon>
    </lineage>
</organism>
<dbReference type="GO" id="GO:0006351">
    <property type="term" value="P:DNA-templated transcription"/>
    <property type="evidence" value="ECO:0007669"/>
    <property type="project" value="TreeGrafter"/>
</dbReference>
<dbReference type="PANTHER" id="PTHR30537:SF3">
    <property type="entry name" value="TRANSCRIPTIONAL REGULATORY PROTEIN"/>
    <property type="match status" value="1"/>
</dbReference>
<dbReference type="AlphaFoldDB" id="A0A095UEZ0"/>
<keyword evidence="3" id="KW-0238">DNA-binding</keyword>
<accession>A0A095UEZ0</accession>
<evidence type="ECO:0000256" key="2">
    <source>
        <dbReference type="ARBA" id="ARBA00023015"/>
    </source>
</evidence>
<dbReference type="Proteomes" id="UP000029577">
    <property type="component" value="Unassembled WGS sequence"/>
</dbReference>